<dbReference type="RefSeq" id="WP_038272921.1">
    <property type="nucleotide sequence ID" value="NZ_CP053627.1"/>
</dbReference>
<dbReference type="STRING" id="1444770.AF72_12825"/>
<evidence type="ECO:0000256" key="1">
    <source>
        <dbReference type="SAM" id="MobiDB-lite"/>
    </source>
</evidence>
<keyword evidence="2" id="KW-0472">Membrane</keyword>
<reference evidence="4" key="2">
    <citation type="submission" date="2021-11" db="EMBL/GenBank/DDBJ databases">
        <title>Genome sequence of Xylella taiwanensis PLS432.</title>
        <authorList>
            <person name="Weng L.-W."/>
            <person name="Su C.-C."/>
            <person name="Tsai C.-W."/>
            <person name="Kuo C.-H."/>
        </authorList>
    </citation>
    <scope>NUCLEOTIDE SEQUENCE</scope>
    <source>
        <strain evidence="4">PLS432</strain>
    </source>
</reference>
<feature type="compositionally biased region" description="Polar residues" evidence="1">
    <location>
        <begin position="161"/>
        <end position="193"/>
    </location>
</feature>
<feature type="compositionally biased region" description="Low complexity" evidence="1">
    <location>
        <begin position="197"/>
        <end position="218"/>
    </location>
</feature>
<accession>Z9JGF2</accession>
<evidence type="ECO:0000313" key="5">
    <source>
        <dbReference type="Proteomes" id="UP000020406"/>
    </source>
</evidence>
<dbReference type="AlphaFoldDB" id="Z9JGF2"/>
<dbReference type="Proteomes" id="UP000020406">
    <property type="component" value="Unassembled WGS sequence"/>
</dbReference>
<proteinExistence type="predicted"/>
<keyword evidence="6" id="KW-1185">Reference proteome</keyword>
<dbReference type="EMBL" id="JAJPPU010000001">
    <property type="protein sequence ID" value="MCD8472186.1"/>
    <property type="molecule type" value="Genomic_DNA"/>
</dbReference>
<dbReference type="OrthoDB" id="6051102at2"/>
<dbReference type="GeneID" id="68901197"/>
<comment type="caution">
    <text evidence="3">The sequence shown here is derived from an EMBL/GenBank/DDBJ whole genome shotgun (WGS) entry which is preliminary data.</text>
</comment>
<dbReference type="eggNOG" id="ENOG5031A2G">
    <property type="taxonomic scope" value="Bacteria"/>
</dbReference>
<sequence>MRIDAFSIWTWLFATVAGWAALICMLALVGMGRRVQLLRDDPQLIRQRLPLLPALVAEHFGPFARYGEITARSVFAEDRQPHPFLLVAAENTSVDSDVHLTGVLITPHFEMATLTTEQNQSVRIRLGGDAVNGWRLVGLQPRSATIEGPSGTRVLKLKLFNGQSGQPPMSSRNANNVTPTSNLPGNNVTTTGENHVASAPSEASSAASVQPSVSASQSGRVPGGQQPAAVTVPQANTMHMSQPIEAQIRAIRERIEARRGQLQQQQEQHKQ</sequence>
<name>Z9JGF2_9GAMM</name>
<evidence type="ECO:0000313" key="3">
    <source>
        <dbReference type="EMBL" id="EWS77068.1"/>
    </source>
</evidence>
<dbReference type="EMBL" id="JDSQ01000035">
    <property type="protein sequence ID" value="EWS77068.1"/>
    <property type="molecule type" value="Genomic_DNA"/>
</dbReference>
<organism evidence="3 5">
    <name type="scientific">Xylella taiwanensis</name>
    <dbReference type="NCBI Taxonomy" id="1444770"/>
    <lineage>
        <taxon>Bacteria</taxon>
        <taxon>Pseudomonadati</taxon>
        <taxon>Pseudomonadota</taxon>
        <taxon>Gammaproteobacteria</taxon>
        <taxon>Lysobacterales</taxon>
        <taxon>Lysobacteraceae</taxon>
        <taxon>Xylella</taxon>
    </lineage>
</organism>
<reference evidence="3 5" key="1">
    <citation type="journal article" date="2014" name="Genome Announc.">
        <title>Draft Genome Sequence of Xylella fastidiosa Pear Leaf Scorch Strain in Taiwan.</title>
        <authorList>
            <person name="Su C.C."/>
            <person name="Deng W.L."/>
            <person name="Jan F.J."/>
            <person name="Chang C.J."/>
            <person name="Huang H."/>
            <person name="Chen J."/>
        </authorList>
    </citation>
    <scope>NUCLEOTIDE SEQUENCE [LARGE SCALE GENOMIC DNA]</scope>
    <source>
        <strain evidence="3 5">PLS229</strain>
    </source>
</reference>
<keyword evidence="2" id="KW-0812">Transmembrane</keyword>
<feature type="region of interest" description="Disordered" evidence="1">
    <location>
        <begin position="161"/>
        <end position="228"/>
    </location>
</feature>
<feature type="transmembrane region" description="Helical" evidence="2">
    <location>
        <begin position="6"/>
        <end position="29"/>
    </location>
</feature>
<keyword evidence="2" id="KW-1133">Transmembrane helix</keyword>
<dbReference type="KEGG" id="xtw:AB672_07840"/>
<evidence type="ECO:0000256" key="2">
    <source>
        <dbReference type="SAM" id="Phobius"/>
    </source>
</evidence>
<dbReference type="PATRIC" id="fig|1444770.3.peg.3033"/>
<gene>
    <name evidence="3" type="ORF">AF72_12825</name>
    <name evidence="4" type="ORF">LPH55_01545</name>
</gene>
<dbReference type="Proteomes" id="UP001430701">
    <property type="component" value="Unassembled WGS sequence"/>
</dbReference>
<evidence type="ECO:0000313" key="6">
    <source>
        <dbReference type="Proteomes" id="UP001430701"/>
    </source>
</evidence>
<protein>
    <submittedName>
        <fullName evidence="4">General secretion pathway protein GspN</fullName>
    </submittedName>
    <submittedName>
        <fullName evidence="3">General secretion pathway protein N</fullName>
    </submittedName>
</protein>
<evidence type="ECO:0000313" key="4">
    <source>
        <dbReference type="EMBL" id="MCD8472186.1"/>
    </source>
</evidence>